<comment type="caution">
    <text evidence="13">The sequence shown here is derived from an EMBL/GenBank/DDBJ whole genome shotgun (WGS) entry which is preliminary data.</text>
</comment>
<feature type="domain" description="Helicase C-terminal" evidence="11">
    <location>
        <begin position="233"/>
        <end position="382"/>
    </location>
</feature>
<dbReference type="GO" id="GO:0003724">
    <property type="term" value="F:RNA helicase activity"/>
    <property type="evidence" value="ECO:0007669"/>
    <property type="project" value="UniProtKB-UniRule"/>
</dbReference>
<dbReference type="GO" id="GO:0016887">
    <property type="term" value="F:ATP hydrolysis activity"/>
    <property type="evidence" value="ECO:0007669"/>
    <property type="project" value="RHEA"/>
</dbReference>
<evidence type="ECO:0000256" key="3">
    <source>
        <dbReference type="ARBA" id="ARBA00022801"/>
    </source>
</evidence>
<evidence type="ECO:0000256" key="9">
    <source>
        <dbReference type="SAM" id="MobiDB-lite"/>
    </source>
</evidence>
<accession>A0A0R2U5B1</accession>
<dbReference type="CDD" id="cd00268">
    <property type="entry name" value="DEADc"/>
    <property type="match status" value="1"/>
</dbReference>
<dbReference type="InterPro" id="IPR011545">
    <property type="entry name" value="DEAD/DEAH_box_helicase_dom"/>
</dbReference>
<dbReference type="FunFam" id="3.40.50.300:FF:000108">
    <property type="entry name" value="ATP-dependent RNA helicase RhlE"/>
    <property type="match status" value="1"/>
</dbReference>
<evidence type="ECO:0000259" key="10">
    <source>
        <dbReference type="PROSITE" id="PS51192"/>
    </source>
</evidence>
<dbReference type="Pfam" id="PF00271">
    <property type="entry name" value="Helicase_C"/>
    <property type="match status" value="1"/>
</dbReference>
<dbReference type="GO" id="GO:0005524">
    <property type="term" value="F:ATP binding"/>
    <property type="evidence" value="ECO:0007669"/>
    <property type="project" value="UniProtKB-UniRule"/>
</dbReference>
<feature type="region of interest" description="Disordered" evidence="9">
    <location>
        <begin position="376"/>
        <end position="508"/>
    </location>
</feature>
<dbReference type="PROSITE" id="PS51195">
    <property type="entry name" value="Q_MOTIF"/>
    <property type="match status" value="1"/>
</dbReference>
<dbReference type="PROSITE" id="PS00039">
    <property type="entry name" value="DEAD_ATP_HELICASE"/>
    <property type="match status" value="1"/>
</dbReference>
<evidence type="ECO:0000256" key="2">
    <source>
        <dbReference type="ARBA" id="ARBA00022741"/>
    </source>
</evidence>
<comment type="catalytic activity">
    <reaction evidence="6 7">
        <text>ATP + H2O = ADP + phosphate + H(+)</text>
        <dbReference type="Rhea" id="RHEA:13065"/>
        <dbReference type="ChEBI" id="CHEBI:15377"/>
        <dbReference type="ChEBI" id="CHEBI:15378"/>
        <dbReference type="ChEBI" id="CHEBI:30616"/>
        <dbReference type="ChEBI" id="CHEBI:43474"/>
        <dbReference type="ChEBI" id="CHEBI:456216"/>
        <dbReference type="EC" id="3.6.4.13"/>
    </reaction>
</comment>
<dbReference type="Pfam" id="PF00270">
    <property type="entry name" value="DEAD"/>
    <property type="match status" value="1"/>
</dbReference>
<feature type="domain" description="DEAD-box RNA helicase Q" evidence="12">
    <location>
        <begin position="1"/>
        <end position="29"/>
    </location>
</feature>
<protein>
    <recommendedName>
        <fullName evidence="7">ATP-dependent RNA helicase RhlE</fullName>
        <ecNumber evidence="7">3.6.4.13</ecNumber>
    </recommendedName>
</protein>
<evidence type="ECO:0000256" key="4">
    <source>
        <dbReference type="ARBA" id="ARBA00022806"/>
    </source>
</evidence>
<comment type="function">
    <text evidence="7">DEAD-box RNA helicase involved in ribosome assembly. Has RNA-dependent ATPase activity and unwinds double-stranded RNA.</text>
</comment>
<evidence type="ECO:0000256" key="1">
    <source>
        <dbReference type="ARBA" id="ARBA00022490"/>
    </source>
</evidence>
<feature type="compositionally biased region" description="Polar residues" evidence="9">
    <location>
        <begin position="437"/>
        <end position="455"/>
    </location>
</feature>
<comment type="subcellular location">
    <subcellularLocation>
        <location evidence="7">Cytoplasm</location>
    </subcellularLocation>
</comment>
<evidence type="ECO:0000256" key="6">
    <source>
        <dbReference type="ARBA" id="ARBA00047984"/>
    </source>
</evidence>
<dbReference type="GO" id="GO:0009266">
    <property type="term" value="P:response to temperature stimulus"/>
    <property type="evidence" value="ECO:0007669"/>
    <property type="project" value="UniProtKB-ARBA"/>
</dbReference>
<dbReference type="PROSITE" id="PS51194">
    <property type="entry name" value="HELICASE_CTER"/>
    <property type="match status" value="1"/>
</dbReference>
<evidence type="ECO:0000313" key="14">
    <source>
        <dbReference type="Proteomes" id="UP000051213"/>
    </source>
</evidence>
<dbReference type="SMART" id="SM00487">
    <property type="entry name" value="DEXDc"/>
    <property type="match status" value="1"/>
</dbReference>
<keyword evidence="7" id="KW-0690">Ribosome biogenesis</keyword>
<gene>
    <name evidence="7" type="primary">rhlE</name>
    <name evidence="13" type="ORF">ABS24_07855</name>
</gene>
<reference evidence="13 14" key="1">
    <citation type="submission" date="2015-10" db="EMBL/GenBank/DDBJ databases">
        <title>Metagenome-Assembled Genomes uncover a global brackish microbiome.</title>
        <authorList>
            <person name="Hugerth L.W."/>
            <person name="Larsson J."/>
            <person name="Alneberg J."/>
            <person name="Lindh M.V."/>
            <person name="Legrand C."/>
            <person name="Pinhassi J."/>
            <person name="Andersson A.F."/>
        </authorList>
    </citation>
    <scope>NUCLEOTIDE SEQUENCE [LARGE SCALE GENOMIC DNA]</scope>
    <source>
        <strain evidence="13">BACL26 MAG-121220-bin70</strain>
    </source>
</reference>
<feature type="short sequence motif" description="Q motif" evidence="8">
    <location>
        <begin position="1"/>
        <end position="29"/>
    </location>
</feature>
<dbReference type="FunFam" id="3.40.50.300:FF:000468">
    <property type="entry name" value="ATP-dependent RNA helicase RhlE"/>
    <property type="match status" value="1"/>
</dbReference>
<dbReference type="SMART" id="SM00490">
    <property type="entry name" value="HELICc"/>
    <property type="match status" value="1"/>
</dbReference>
<dbReference type="EC" id="3.6.4.13" evidence="7"/>
<comment type="similarity">
    <text evidence="7">Belongs to the DEAD box helicase family. RhlE subfamily.</text>
</comment>
<dbReference type="Proteomes" id="UP000051213">
    <property type="component" value="Unassembled WGS sequence"/>
</dbReference>
<dbReference type="SUPFAM" id="SSF52540">
    <property type="entry name" value="P-loop containing nucleoside triphosphate hydrolases"/>
    <property type="match status" value="2"/>
</dbReference>
<sequence length="508" mass="54567">MTFNSLGLSAPLLKAIAAQGYDTPSPIQEKAIPAVLAGHDVMAAAQTGTGKTAGFTLPILELLSKGKRAPANEVRTLILTPTRELAAQVGESVATYGKHMSLSSAVVFGGVKINPQMMKLRRGVDILVATPGRLMDLHSQNAVKFTNLEILVLDEADRMLDMGFIHDITKIIALLPRRRQNLMFSATFSDEIRKLAKGLVKNPIEISVSPRNAAAPTVTQWVCPVDKKQKAPLLTKLIKDGDWSQALVFTKTKHGANKLTKHLESQGIVASAIHGNKSQGARTKALAGFKAGEIRILVATDIAARGLDIEQLPHVVNFDLPNVPEDYVHRIGRTGRAGATGEAISFVSAEEVDLLSDIERLTQKILPRKEIEGFEPEQTVKETTLNRPVRATKPRKPLNSQTNMTDNTRHNNNSSNTKRRAVYGQGPKPGNKLKRGGQNQTHSAGGNKDQASSGNRKSETGTGEGSTRPSSKGASPYAGARKTSSTSTGRNRPSGGNSNRGSGRSRSN</sequence>
<evidence type="ECO:0000256" key="7">
    <source>
        <dbReference type="HAMAP-Rule" id="MF_00968"/>
    </source>
</evidence>
<dbReference type="InterPro" id="IPR001650">
    <property type="entry name" value="Helicase_C-like"/>
</dbReference>
<dbReference type="InterPro" id="IPR044742">
    <property type="entry name" value="DEAD/DEAH_RhlB"/>
</dbReference>
<proteinExistence type="inferred from homology"/>
<dbReference type="GO" id="GO:0003676">
    <property type="term" value="F:nucleic acid binding"/>
    <property type="evidence" value="ECO:0007669"/>
    <property type="project" value="InterPro"/>
</dbReference>
<dbReference type="InterPro" id="IPR014001">
    <property type="entry name" value="Helicase_ATP-bd"/>
</dbReference>
<feature type="compositionally biased region" description="Polar residues" evidence="9">
    <location>
        <begin position="398"/>
        <end position="416"/>
    </location>
</feature>
<organism evidence="13 14">
    <name type="scientific">SAR92 bacterium BACL26 MAG-121220-bin70</name>
    <dbReference type="NCBI Taxonomy" id="1655626"/>
    <lineage>
        <taxon>Bacteria</taxon>
        <taxon>Pseudomonadati</taxon>
        <taxon>Pseudomonadota</taxon>
        <taxon>Gammaproteobacteria</taxon>
        <taxon>Cellvibrionales</taxon>
        <taxon>Porticoccaceae</taxon>
        <taxon>SAR92 clade</taxon>
    </lineage>
</organism>
<evidence type="ECO:0000259" key="11">
    <source>
        <dbReference type="PROSITE" id="PS51194"/>
    </source>
</evidence>
<dbReference type="HAMAP" id="MF_00968">
    <property type="entry name" value="DEAD_helicase_RhlE"/>
    <property type="match status" value="1"/>
</dbReference>
<name>A0A0R2U5B1_9GAMM</name>
<evidence type="ECO:0000313" key="13">
    <source>
        <dbReference type="EMBL" id="KRO94719.1"/>
    </source>
</evidence>
<dbReference type="CDD" id="cd18787">
    <property type="entry name" value="SF2_C_DEAD"/>
    <property type="match status" value="1"/>
</dbReference>
<keyword evidence="5 7" id="KW-0067">ATP-binding</keyword>
<dbReference type="PANTHER" id="PTHR47959:SF13">
    <property type="entry name" value="ATP-DEPENDENT RNA HELICASE RHLE"/>
    <property type="match status" value="1"/>
</dbReference>
<evidence type="ECO:0000256" key="5">
    <source>
        <dbReference type="ARBA" id="ARBA00022840"/>
    </source>
</evidence>
<dbReference type="AlphaFoldDB" id="A0A0R2U5B1"/>
<dbReference type="Gene3D" id="3.40.50.300">
    <property type="entry name" value="P-loop containing nucleotide triphosphate hydrolases"/>
    <property type="match status" value="2"/>
</dbReference>
<dbReference type="InterPro" id="IPR027417">
    <property type="entry name" value="P-loop_NTPase"/>
</dbReference>
<dbReference type="InterPro" id="IPR014014">
    <property type="entry name" value="RNA_helicase_DEAD_Q_motif"/>
</dbReference>
<dbReference type="InterPro" id="IPR000629">
    <property type="entry name" value="RNA-helicase_DEAD-box_CS"/>
</dbReference>
<feature type="compositionally biased region" description="Low complexity" evidence="9">
    <location>
        <begin position="489"/>
        <end position="508"/>
    </location>
</feature>
<keyword evidence="2 7" id="KW-0547">Nucleotide-binding</keyword>
<evidence type="ECO:0000256" key="8">
    <source>
        <dbReference type="PROSITE-ProRule" id="PRU00552"/>
    </source>
</evidence>
<keyword evidence="4 7" id="KW-0347">Helicase</keyword>
<keyword evidence="3 7" id="KW-0378">Hydrolase</keyword>
<feature type="domain" description="Helicase ATP-binding" evidence="10">
    <location>
        <begin position="32"/>
        <end position="206"/>
    </location>
</feature>
<dbReference type="InterPro" id="IPR028622">
    <property type="entry name" value="DEAD_helicase_RhlE"/>
</dbReference>
<dbReference type="GO" id="GO:0005829">
    <property type="term" value="C:cytosol"/>
    <property type="evidence" value="ECO:0007669"/>
    <property type="project" value="TreeGrafter"/>
</dbReference>
<dbReference type="PROSITE" id="PS51192">
    <property type="entry name" value="HELICASE_ATP_BIND_1"/>
    <property type="match status" value="1"/>
</dbReference>
<dbReference type="GO" id="GO:0042255">
    <property type="term" value="P:ribosome assembly"/>
    <property type="evidence" value="ECO:0007669"/>
    <property type="project" value="InterPro"/>
</dbReference>
<dbReference type="InterPro" id="IPR050079">
    <property type="entry name" value="DEAD_box_RNA_helicase"/>
</dbReference>
<keyword evidence="1 7" id="KW-0963">Cytoplasm</keyword>
<dbReference type="EMBL" id="LICA01000136">
    <property type="protein sequence ID" value="KRO94719.1"/>
    <property type="molecule type" value="Genomic_DNA"/>
</dbReference>
<dbReference type="PANTHER" id="PTHR47959">
    <property type="entry name" value="ATP-DEPENDENT RNA HELICASE RHLE-RELATED"/>
    <property type="match status" value="1"/>
</dbReference>
<evidence type="ECO:0000259" key="12">
    <source>
        <dbReference type="PROSITE" id="PS51195"/>
    </source>
</evidence>